<gene>
    <name evidence="3" type="ORF">DWV76_04145</name>
    <name evidence="2" type="ORF">F7D97_05085</name>
    <name evidence="1" type="ORF">NNC55_08035</name>
</gene>
<name>A0A3R5Y846_9BACT</name>
<dbReference type="Proteomes" id="UP000406735">
    <property type="component" value="Unassembled WGS sequence"/>
</dbReference>
<evidence type="ECO:0000313" key="3">
    <source>
        <dbReference type="EMBL" id="RGW44142.1"/>
    </source>
</evidence>
<dbReference type="EMBL" id="JANDWN010000018">
    <property type="protein sequence ID" value="MCP9599901.1"/>
    <property type="molecule type" value="Genomic_DNA"/>
</dbReference>
<dbReference type="EMBL" id="VZCY01000042">
    <property type="protein sequence ID" value="MQN09322.1"/>
    <property type="molecule type" value="Genomic_DNA"/>
</dbReference>
<dbReference type="EMBL" id="QSAG01000004">
    <property type="protein sequence ID" value="RGW44142.1"/>
    <property type="molecule type" value="Genomic_DNA"/>
</dbReference>
<evidence type="ECO:0000313" key="4">
    <source>
        <dbReference type="Proteomes" id="UP000283785"/>
    </source>
</evidence>
<dbReference type="Proteomes" id="UP001204486">
    <property type="component" value="Unassembled WGS sequence"/>
</dbReference>
<evidence type="ECO:0000313" key="2">
    <source>
        <dbReference type="EMBL" id="MQN09322.1"/>
    </source>
</evidence>
<accession>A0A3R5Y846</accession>
<protein>
    <submittedName>
        <fullName evidence="3">DUF3127 domain-containing protein</fullName>
    </submittedName>
</protein>
<dbReference type="RefSeq" id="WP_118063867.1">
    <property type="nucleotide sequence ID" value="NZ_CATKVU010000006.1"/>
</dbReference>
<organism evidence="3 4">
    <name type="scientific">Segatella copri</name>
    <dbReference type="NCBI Taxonomy" id="165179"/>
    <lineage>
        <taxon>Bacteria</taxon>
        <taxon>Pseudomonadati</taxon>
        <taxon>Bacteroidota</taxon>
        <taxon>Bacteroidia</taxon>
        <taxon>Bacteroidales</taxon>
        <taxon>Prevotellaceae</taxon>
        <taxon>Segatella</taxon>
    </lineage>
</organism>
<comment type="caution">
    <text evidence="3">The sequence shown here is derived from an EMBL/GenBank/DDBJ whole genome shotgun (WGS) entry which is preliminary data.</text>
</comment>
<evidence type="ECO:0000313" key="5">
    <source>
        <dbReference type="Proteomes" id="UP000406735"/>
    </source>
</evidence>
<dbReference type="AlphaFoldDB" id="A0A3R5Y846"/>
<reference evidence="1" key="3">
    <citation type="submission" date="2022-07" db="EMBL/GenBank/DDBJ databases">
        <title>Prevotella copri.</title>
        <authorList>
            <person name="Yang C."/>
        </authorList>
    </citation>
    <scope>NUCLEOTIDE SEQUENCE</scope>
    <source>
        <strain evidence="1">HF1476</strain>
    </source>
</reference>
<reference evidence="2 5" key="2">
    <citation type="submission" date="2019-09" db="EMBL/GenBank/DDBJ databases">
        <title>Distinct polysaccharide growth profiles of human intestinal Prevotella copri isolates.</title>
        <authorList>
            <person name="Fehlner-Peach H."/>
            <person name="Magnabosco C."/>
            <person name="Raghavan V."/>
            <person name="Scher J.U."/>
            <person name="Tett A."/>
            <person name="Cox L.M."/>
            <person name="Gottsegen C."/>
            <person name="Watters A."/>
            <person name="Wiltshire- Gordon J.D."/>
            <person name="Segata N."/>
            <person name="Bonneau R."/>
            <person name="Littman D.R."/>
        </authorList>
    </citation>
    <scope>NUCLEOTIDE SEQUENCE [LARGE SCALE GENOMIC DNA]</scope>
    <source>
        <strain evidence="5">iK21513</strain>
        <strain evidence="2">IK21513</strain>
    </source>
</reference>
<sequence>MYTQIMRVVQQGETFAVQSQKSENGQMMKCNIVLQEMGGKYENQYAAAMLGNMAQCKYAPGELVAVTLRFTTHEHNGQVYQDILVTDIEKVKG</sequence>
<reference evidence="3 4" key="1">
    <citation type="submission" date="2018-08" db="EMBL/GenBank/DDBJ databases">
        <title>A genome reference for cultivated species of the human gut microbiota.</title>
        <authorList>
            <person name="Zou Y."/>
            <person name="Xue W."/>
            <person name="Luo G."/>
        </authorList>
    </citation>
    <scope>NUCLEOTIDE SEQUENCE [LARGE SCALE GENOMIC DNA]</scope>
    <source>
        <strain evidence="3 4">AF12-50</strain>
    </source>
</reference>
<evidence type="ECO:0000313" key="1">
    <source>
        <dbReference type="EMBL" id="MCP9599901.1"/>
    </source>
</evidence>
<proteinExistence type="predicted"/>
<dbReference type="Proteomes" id="UP000283785">
    <property type="component" value="Unassembled WGS sequence"/>
</dbReference>